<dbReference type="Proteomes" id="UP001596411">
    <property type="component" value="Unassembled WGS sequence"/>
</dbReference>
<sequence length="77" mass="8411">MPSIDIRLDLSPEACLAYYEGRAERVVTLSLDGRSVAFPAVALRRIVGRDGVHGRFRLHFSATGKFEDIQPIGQGGP</sequence>
<proteinExistence type="predicted"/>
<protein>
    <submittedName>
        <fullName evidence="1">DUF2835 domain-containing protein</fullName>
    </submittedName>
</protein>
<evidence type="ECO:0000313" key="2">
    <source>
        <dbReference type="Proteomes" id="UP001596411"/>
    </source>
</evidence>
<organism evidence="1 2">
    <name type="scientific">Halomonas salifodinae</name>
    <dbReference type="NCBI Taxonomy" id="438745"/>
    <lineage>
        <taxon>Bacteria</taxon>
        <taxon>Pseudomonadati</taxon>
        <taxon>Pseudomonadota</taxon>
        <taxon>Gammaproteobacteria</taxon>
        <taxon>Oceanospirillales</taxon>
        <taxon>Halomonadaceae</taxon>
        <taxon>Halomonas</taxon>
    </lineage>
</organism>
<evidence type="ECO:0000313" key="1">
    <source>
        <dbReference type="EMBL" id="MFC7090767.1"/>
    </source>
</evidence>
<dbReference type="EMBL" id="JBHSZP010000028">
    <property type="protein sequence ID" value="MFC7090767.1"/>
    <property type="molecule type" value="Genomic_DNA"/>
</dbReference>
<dbReference type="InterPro" id="IPR021363">
    <property type="entry name" value="DUF2835"/>
</dbReference>
<keyword evidence="2" id="KW-1185">Reference proteome</keyword>
<gene>
    <name evidence="1" type="ORF">ACFQH5_14530</name>
</gene>
<reference evidence="2" key="1">
    <citation type="journal article" date="2019" name="Int. J. Syst. Evol. Microbiol.">
        <title>The Global Catalogue of Microorganisms (GCM) 10K type strain sequencing project: providing services to taxonomists for standard genome sequencing and annotation.</title>
        <authorList>
            <consortium name="The Broad Institute Genomics Platform"/>
            <consortium name="The Broad Institute Genome Sequencing Center for Infectious Disease"/>
            <person name="Wu L."/>
            <person name="Ma J."/>
        </authorList>
    </citation>
    <scope>NUCLEOTIDE SEQUENCE [LARGE SCALE GENOMIC DNA]</scope>
    <source>
        <strain evidence="2">CGMCC 1.13666</strain>
    </source>
</reference>
<dbReference type="Pfam" id="PF11197">
    <property type="entry name" value="DUF2835"/>
    <property type="match status" value="1"/>
</dbReference>
<accession>A0ABW2EXP2</accession>
<name>A0ABW2EXP2_9GAMM</name>
<comment type="caution">
    <text evidence="1">The sequence shown here is derived from an EMBL/GenBank/DDBJ whole genome shotgun (WGS) entry which is preliminary data.</text>
</comment>
<dbReference type="RefSeq" id="WP_346063345.1">
    <property type="nucleotide sequence ID" value="NZ_BAAADR010000017.1"/>
</dbReference>